<accession>A0AAU9TF96</accession>
<evidence type="ECO:0000313" key="3">
    <source>
        <dbReference type="Proteomes" id="UP001153954"/>
    </source>
</evidence>
<evidence type="ECO:0000313" key="2">
    <source>
        <dbReference type="EMBL" id="CAH2084677.1"/>
    </source>
</evidence>
<keyword evidence="3" id="KW-1185">Reference proteome</keyword>
<feature type="compositionally biased region" description="Basic and acidic residues" evidence="1">
    <location>
        <begin position="203"/>
        <end position="214"/>
    </location>
</feature>
<comment type="caution">
    <text evidence="2">The sequence shown here is derived from an EMBL/GenBank/DDBJ whole genome shotgun (WGS) entry which is preliminary data.</text>
</comment>
<dbReference type="Proteomes" id="UP001153954">
    <property type="component" value="Unassembled WGS sequence"/>
</dbReference>
<evidence type="ECO:0000256" key="1">
    <source>
        <dbReference type="SAM" id="MobiDB-lite"/>
    </source>
</evidence>
<protein>
    <submittedName>
        <fullName evidence="2">Uncharacterized protein</fullName>
    </submittedName>
</protein>
<feature type="compositionally biased region" description="Polar residues" evidence="1">
    <location>
        <begin position="184"/>
        <end position="202"/>
    </location>
</feature>
<name>A0AAU9TF96_EUPED</name>
<feature type="region of interest" description="Disordered" evidence="1">
    <location>
        <begin position="184"/>
        <end position="286"/>
    </location>
</feature>
<feature type="compositionally biased region" description="Basic residues" evidence="1">
    <location>
        <begin position="225"/>
        <end position="242"/>
    </location>
</feature>
<feature type="compositionally biased region" description="Acidic residues" evidence="1">
    <location>
        <begin position="268"/>
        <end position="285"/>
    </location>
</feature>
<dbReference type="AlphaFoldDB" id="A0AAU9TF96"/>
<dbReference type="EMBL" id="CAKOGL010000003">
    <property type="protein sequence ID" value="CAH2084677.1"/>
    <property type="molecule type" value="Genomic_DNA"/>
</dbReference>
<proteinExistence type="predicted"/>
<reference evidence="2" key="1">
    <citation type="submission" date="2022-03" db="EMBL/GenBank/DDBJ databases">
        <authorList>
            <person name="Tunstrom K."/>
        </authorList>
    </citation>
    <scope>NUCLEOTIDE SEQUENCE</scope>
</reference>
<organism evidence="2 3">
    <name type="scientific">Euphydryas editha</name>
    <name type="common">Edith's checkerspot</name>
    <dbReference type="NCBI Taxonomy" id="104508"/>
    <lineage>
        <taxon>Eukaryota</taxon>
        <taxon>Metazoa</taxon>
        <taxon>Ecdysozoa</taxon>
        <taxon>Arthropoda</taxon>
        <taxon>Hexapoda</taxon>
        <taxon>Insecta</taxon>
        <taxon>Pterygota</taxon>
        <taxon>Neoptera</taxon>
        <taxon>Endopterygota</taxon>
        <taxon>Lepidoptera</taxon>
        <taxon>Glossata</taxon>
        <taxon>Ditrysia</taxon>
        <taxon>Papilionoidea</taxon>
        <taxon>Nymphalidae</taxon>
        <taxon>Nymphalinae</taxon>
        <taxon>Euphydryas</taxon>
    </lineage>
</organism>
<sequence length="381" mass="42816">MLLHNTTDRELSPVIAPELSLAEDNFIAVVTKSTSSDYPTNTTPTKQDQLKESLVTVNIQEHHSSSELILAKTTKEDSLAVEARFTTFSCASLAHQSFEAVDKWLSATHPLRVQANASAIDTPEFTNLRITPTRVNHTIQKSPTNITMQFTSHPSDISLFTPAANSGLDEHHALENVPTATAKVNSDSPFRANLSTRANTSNMEKEHREREEKKRSKLAATVKRNIAKQNKKYIPKAKKQRKNVVETSSDEENIALPPSQDSDTYALNDDEDEKSQSEENDDGDCENVHKGDWVVVNLTSKKNLIHRYVGQVIKEHLASLDVKFAKKIDDKKFKWPEKLDVSLIGKYQVVKKLPPPRFKSSSRRIGSFEFPKSLRQFGIVK</sequence>
<gene>
    <name evidence="2" type="ORF">EEDITHA_LOCUS1224</name>
</gene>